<protein>
    <submittedName>
        <fullName evidence="1">Uncharacterized protein</fullName>
    </submittedName>
</protein>
<evidence type="ECO:0000313" key="1">
    <source>
        <dbReference type="EMBL" id="KAK9797827.1"/>
    </source>
</evidence>
<dbReference type="EMBL" id="JALJOQ010000103">
    <property type="protein sequence ID" value="KAK9797827.1"/>
    <property type="molecule type" value="Genomic_DNA"/>
</dbReference>
<dbReference type="AlphaFoldDB" id="A0AAW1NWY3"/>
<comment type="caution">
    <text evidence="1">The sequence shown here is derived from an EMBL/GenBank/DDBJ whole genome shotgun (WGS) entry which is preliminary data.</text>
</comment>
<sequence>MTHRWMGGDWLRNRADSERDVPLDDSSLLCPHGALVPTSIPGPAALHAWCTSLPTWLPRRMRGRRGRELRGVPPPQEAAVAAVYLTPWTDYCLIPEPGCRVTFLGQRVGEPRAARVRASAQRLEFPPPFVSKKRGRWAPEEGGADVWQIRQMGDWRQLASLYEHTTSPHKP</sequence>
<proteinExistence type="predicted"/>
<accession>A0AAW1NWY3</accession>
<dbReference type="Proteomes" id="UP001465755">
    <property type="component" value="Unassembled WGS sequence"/>
</dbReference>
<reference evidence="1 2" key="1">
    <citation type="journal article" date="2024" name="Nat. Commun.">
        <title>Phylogenomics reveals the evolutionary origins of lichenization in chlorophyte algae.</title>
        <authorList>
            <person name="Puginier C."/>
            <person name="Libourel C."/>
            <person name="Otte J."/>
            <person name="Skaloud P."/>
            <person name="Haon M."/>
            <person name="Grisel S."/>
            <person name="Petersen M."/>
            <person name="Berrin J.G."/>
            <person name="Delaux P.M."/>
            <person name="Dal Grande F."/>
            <person name="Keller J."/>
        </authorList>
    </citation>
    <scope>NUCLEOTIDE SEQUENCE [LARGE SCALE GENOMIC DNA]</scope>
    <source>
        <strain evidence="1 2">SAG 2036</strain>
    </source>
</reference>
<organism evidence="1 2">
    <name type="scientific">Symbiochloris irregularis</name>
    <dbReference type="NCBI Taxonomy" id="706552"/>
    <lineage>
        <taxon>Eukaryota</taxon>
        <taxon>Viridiplantae</taxon>
        <taxon>Chlorophyta</taxon>
        <taxon>core chlorophytes</taxon>
        <taxon>Trebouxiophyceae</taxon>
        <taxon>Trebouxiales</taxon>
        <taxon>Trebouxiaceae</taxon>
        <taxon>Symbiochloris</taxon>
    </lineage>
</organism>
<gene>
    <name evidence="1" type="ORF">WJX73_003745</name>
</gene>
<keyword evidence="2" id="KW-1185">Reference proteome</keyword>
<name>A0AAW1NWY3_9CHLO</name>
<evidence type="ECO:0000313" key="2">
    <source>
        <dbReference type="Proteomes" id="UP001465755"/>
    </source>
</evidence>